<feature type="region of interest" description="Disordered" evidence="1">
    <location>
        <begin position="266"/>
        <end position="298"/>
    </location>
</feature>
<name>A0ABR0EBG7_ZASCE</name>
<protein>
    <submittedName>
        <fullName evidence="2">Uncharacterized protein</fullName>
    </submittedName>
</protein>
<proteinExistence type="predicted"/>
<accession>A0ABR0EBG7</accession>
<dbReference type="Proteomes" id="UP001305779">
    <property type="component" value="Unassembled WGS sequence"/>
</dbReference>
<organism evidence="2 3">
    <name type="scientific">Zasmidium cellare</name>
    <name type="common">Wine cellar mold</name>
    <name type="synonym">Racodium cellare</name>
    <dbReference type="NCBI Taxonomy" id="395010"/>
    <lineage>
        <taxon>Eukaryota</taxon>
        <taxon>Fungi</taxon>
        <taxon>Dikarya</taxon>
        <taxon>Ascomycota</taxon>
        <taxon>Pezizomycotina</taxon>
        <taxon>Dothideomycetes</taxon>
        <taxon>Dothideomycetidae</taxon>
        <taxon>Mycosphaerellales</taxon>
        <taxon>Mycosphaerellaceae</taxon>
        <taxon>Zasmidium</taxon>
    </lineage>
</organism>
<evidence type="ECO:0000256" key="1">
    <source>
        <dbReference type="SAM" id="MobiDB-lite"/>
    </source>
</evidence>
<comment type="caution">
    <text evidence="2">The sequence shown here is derived from an EMBL/GenBank/DDBJ whole genome shotgun (WGS) entry which is preliminary data.</text>
</comment>
<reference evidence="2 3" key="1">
    <citation type="journal article" date="2023" name="G3 (Bethesda)">
        <title>A chromosome-level genome assembly of Zasmidium syzygii isolated from banana leaves.</title>
        <authorList>
            <person name="van Westerhoven A.C."/>
            <person name="Mehrabi R."/>
            <person name="Talebi R."/>
            <person name="Steentjes M.B.F."/>
            <person name="Corcolon B."/>
            <person name="Chong P.A."/>
            <person name="Kema G.H.J."/>
            <person name="Seidl M.F."/>
        </authorList>
    </citation>
    <scope>NUCLEOTIDE SEQUENCE [LARGE SCALE GENOMIC DNA]</scope>
    <source>
        <strain evidence="2 3">P124</strain>
    </source>
</reference>
<gene>
    <name evidence="2" type="ORF">PRZ48_011265</name>
</gene>
<dbReference type="EMBL" id="JAXOVC010000008">
    <property type="protein sequence ID" value="KAK4498606.1"/>
    <property type="molecule type" value="Genomic_DNA"/>
</dbReference>
<evidence type="ECO:0000313" key="2">
    <source>
        <dbReference type="EMBL" id="KAK4498606.1"/>
    </source>
</evidence>
<keyword evidence="3" id="KW-1185">Reference proteome</keyword>
<evidence type="ECO:0000313" key="3">
    <source>
        <dbReference type="Proteomes" id="UP001305779"/>
    </source>
</evidence>
<sequence length="349" mass="39643">MDQIMSALVFLIAHDRNPGAKWGGGLVIESMDLFIALWLDTETLIVTDDHDTRSAAQCYRPDRPSHEVKDALEEIARLVVYEQMAAVDKAAGNVARTRERSEVLVELLTAFNSCVDSYGKGCRELYHYLSDKMFEQLARFSERFCESTPEEETEGHHLARIGHQTMAILYNVMVNQHPFSHPKNQGYVNGIAQAVSALDKIWRPYPYLRFLALLTGACAAKDQRTKAFFHTRLARALRALEYSAWPDVKYFVIYFRQFRSVIEPRPAKPGRRRKSSPEVSNDEANKGRASPRKGSLPPVDKLLENGNLMWNGTSYGHGPQEVLYDSSTFQQAVLHGLYWRTEAQATGVW</sequence>